<accession>M0LD68</accession>
<organism evidence="1 2">
    <name type="scientific">Haloarcula japonica (strain ATCC 49778 / DSM 6131 / JCM 7785 / NBRC 101032 / NCIMB 13157 / TR-1)</name>
    <dbReference type="NCBI Taxonomy" id="1227453"/>
    <lineage>
        <taxon>Archaea</taxon>
        <taxon>Methanobacteriati</taxon>
        <taxon>Methanobacteriota</taxon>
        <taxon>Stenosarchaea group</taxon>
        <taxon>Halobacteria</taxon>
        <taxon>Halobacteriales</taxon>
        <taxon>Haloarculaceae</taxon>
        <taxon>Haloarcula</taxon>
    </lineage>
</organism>
<keyword evidence="2" id="KW-1185">Reference proteome</keyword>
<name>M0LD68_HALJT</name>
<evidence type="ECO:0000313" key="2">
    <source>
        <dbReference type="Proteomes" id="UP000011524"/>
    </source>
</evidence>
<sequence>MVNTPAVLVTDWNLDGRDTTVSEDSPEYLADDTVVIVVYRQTLDHHRPQYAGDQPVKLSTLHADNISFYAYPTSRLETIDSHSPTAVALDEIQPTPYYVCLLL</sequence>
<comment type="caution">
    <text evidence="1">The sequence shown here is derived from an EMBL/GenBank/DDBJ whole genome shotgun (WGS) entry which is preliminary data.</text>
</comment>
<dbReference type="EMBL" id="AOLY01000018">
    <property type="protein sequence ID" value="EMA31516.1"/>
    <property type="molecule type" value="Genomic_DNA"/>
</dbReference>
<evidence type="ECO:0000313" key="1">
    <source>
        <dbReference type="EMBL" id="EMA31516.1"/>
    </source>
</evidence>
<proteinExistence type="predicted"/>
<gene>
    <name evidence="1" type="ORF">C444_07975</name>
</gene>
<dbReference type="Proteomes" id="UP000011524">
    <property type="component" value="Unassembled WGS sequence"/>
</dbReference>
<reference evidence="1 2" key="1">
    <citation type="journal article" date="2014" name="PLoS Genet.">
        <title>Phylogenetically driven sequencing of extremely halophilic archaea reveals strategies for static and dynamic osmo-response.</title>
        <authorList>
            <person name="Becker E.A."/>
            <person name="Seitzer P.M."/>
            <person name="Tritt A."/>
            <person name="Larsen D."/>
            <person name="Krusor M."/>
            <person name="Yao A.I."/>
            <person name="Wu D."/>
            <person name="Madern D."/>
            <person name="Eisen J.A."/>
            <person name="Darling A.E."/>
            <person name="Facciotti M.T."/>
        </authorList>
    </citation>
    <scope>NUCLEOTIDE SEQUENCE [LARGE SCALE GENOMIC DNA]</scope>
    <source>
        <strain evidence="2">ATCC 49778 / DSM 6131 / JCM 7785 / NBRC 101032 / NCIMB 13157 / TR-1</strain>
    </source>
</reference>
<dbReference type="PATRIC" id="fig|1227453.3.peg.1579"/>
<protein>
    <submittedName>
        <fullName evidence="1">Uncharacterized protein</fullName>
    </submittedName>
</protein>
<dbReference type="eggNOG" id="arCOG01875">
    <property type="taxonomic scope" value="Archaea"/>
</dbReference>
<dbReference type="AlphaFoldDB" id="M0LD68"/>